<feature type="region of interest" description="Disordered" evidence="2">
    <location>
        <begin position="662"/>
        <end position="689"/>
    </location>
</feature>
<name>A0A8J5LAU8_ZINOF</name>
<keyword evidence="1" id="KW-0479">Metal-binding</keyword>
<keyword evidence="6" id="KW-1185">Reference proteome</keyword>
<dbReference type="PANTHER" id="PTHR34482:SF36">
    <property type="entry name" value="RETROTRANSPOSON GAG DOMAIN-CONTAINING PROTEIN"/>
    <property type="match status" value="1"/>
</dbReference>
<evidence type="ECO:0000313" key="5">
    <source>
        <dbReference type="EMBL" id="KAG6511676.1"/>
    </source>
</evidence>
<evidence type="ECO:0000259" key="4">
    <source>
        <dbReference type="PROSITE" id="PS50158"/>
    </source>
</evidence>
<dbReference type="Pfam" id="PF03732">
    <property type="entry name" value="Retrotrans_gag"/>
    <property type="match status" value="1"/>
</dbReference>
<evidence type="ECO:0000313" key="6">
    <source>
        <dbReference type="Proteomes" id="UP000734854"/>
    </source>
</evidence>
<evidence type="ECO:0000256" key="2">
    <source>
        <dbReference type="SAM" id="MobiDB-lite"/>
    </source>
</evidence>
<organism evidence="5 6">
    <name type="scientific">Zingiber officinale</name>
    <name type="common">Ginger</name>
    <name type="synonym">Amomum zingiber</name>
    <dbReference type="NCBI Taxonomy" id="94328"/>
    <lineage>
        <taxon>Eukaryota</taxon>
        <taxon>Viridiplantae</taxon>
        <taxon>Streptophyta</taxon>
        <taxon>Embryophyta</taxon>
        <taxon>Tracheophyta</taxon>
        <taxon>Spermatophyta</taxon>
        <taxon>Magnoliopsida</taxon>
        <taxon>Liliopsida</taxon>
        <taxon>Zingiberales</taxon>
        <taxon>Zingiberaceae</taxon>
        <taxon>Zingiber</taxon>
    </lineage>
</organism>
<dbReference type="InterPro" id="IPR036875">
    <property type="entry name" value="Znf_CCHC_sf"/>
</dbReference>
<feature type="domain" description="CCHC-type" evidence="4">
    <location>
        <begin position="579"/>
        <end position="593"/>
    </location>
</feature>
<dbReference type="InterPro" id="IPR005162">
    <property type="entry name" value="Retrotrans_gag_dom"/>
</dbReference>
<feature type="signal peptide" evidence="3">
    <location>
        <begin position="1"/>
        <end position="24"/>
    </location>
</feature>
<dbReference type="GO" id="GO:0008270">
    <property type="term" value="F:zinc ion binding"/>
    <property type="evidence" value="ECO:0007669"/>
    <property type="project" value="UniProtKB-KW"/>
</dbReference>
<dbReference type="Pfam" id="PF00098">
    <property type="entry name" value="zf-CCHC"/>
    <property type="match status" value="1"/>
</dbReference>
<dbReference type="SMART" id="SM00343">
    <property type="entry name" value="ZnF_C2HC"/>
    <property type="match status" value="1"/>
</dbReference>
<protein>
    <recommendedName>
        <fullName evidence="4">CCHC-type domain-containing protein</fullName>
    </recommendedName>
</protein>
<dbReference type="AlphaFoldDB" id="A0A8J5LAU8"/>
<sequence>MNLTRPHWSCFATCISFCISLLCAHHPEAPHATAGPSTRSPVTRGEAGPSRSQRPTTGGETGPSSSRRPTYSYFRDTLPSERHLQCQEDAPTSRITLRRLLSDRWQENLEQIHAIPVPLQLGLIAEGAILFNHRLLTRHQPSAELLLRLWKLRATLDLEADHHREEQIGQGKTRTRSESRGGLGEDGEAQEQASISYGDSIRSMSVRRAVIVLGISFFRDIEVAIFGVMAIFCDVFLGFNRGFRVLSIQFEMDLNSDFSFRIVAADMAGRRNNNNGELGGQNNQFLEGLTALLHEQSRIHGEQIQQILQAREQGSTPRRSTPSMQPVYKQFRELGPTEFKGTTDPIAAEGWIRSLETIFDFMQLTDADKVRCAIFMLRDDARVWWEGVRLTVDLIVLTWANFKEVFYGKYFIVDNRTRLAWEFLELRQGDMTVAEYVRRFERGRYFVPMITSQPVEELKHFTEGLRPAIRHDVRLSRVTTFREAVDQALMSERDRNDMIKEAQNKRLSYQGRDQQEPGKKRSVPSQNPGKQSFKQAQSRQQIQKTQAAEGTVARAENKVHCSKCEKIHAGQCLTGTDACYMCKKSGHFARECPLLKEPTKGRVFAMTQEQVDLDTAIITGEELHSNRMFNHRLLTRRQSSAELLLRLWKLRATLDLEADRHREEQIGQGKTRTRSESRGGLGEDGEAQEQASISYGDSIRSVSVCRAVIVLGIDFFRDIKVAIFGISGDVFLGFNRGFRVLSIQFEISINSCLNCMVSGFFSSEQTVIDGAGLLGDYSVQNLWV</sequence>
<dbReference type="InterPro" id="IPR001878">
    <property type="entry name" value="Znf_CCHC"/>
</dbReference>
<feature type="compositionally biased region" description="Polar residues" evidence="2">
    <location>
        <begin position="50"/>
        <end position="69"/>
    </location>
</feature>
<dbReference type="SUPFAM" id="SSF57756">
    <property type="entry name" value="Retrovirus zinc finger-like domains"/>
    <property type="match status" value="1"/>
</dbReference>
<dbReference type="EMBL" id="JACMSC010000008">
    <property type="protein sequence ID" value="KAG6511676.1"/>
    <property type="molecule type" value="Genomic_DNA"/>
</dbReference>
<proteinExistence type="predicted"/>
<gene>
    <name evidence="5" type="ORF">ZIOFF_029753</name>
</gene>
<accession>A0A8J5LAU8</accession>
<comment type="caution">
    <text evidence="5">The sequence shown here is derived from an EMBL/GenBank/DDBJ whole genome shotgun (WGS) entry which is preliminary data.</text>
</comment>
<keyword evidence="1" id="KW-0863">Zinc-finger</keyword>
<feature type="chain" id="PRO_5035328093" description="CCHC-type domain-containing protein" evidence="3">
    <location>
        <begin position="25"/>
        <end position="784"/>
    </location>
</feature>
<feature type="region of interest" description="Disordered" evidence="2">
    <location>
        <begin position="505"/>
        <end position="551"/>
    </location>
</feature>
<evidence type="ECO:0000256" key="1">
    <source>
        <dbReference type="PROSITE-ProRule" id="PRU00047"/>
    </source>
</evidence>
<evidence type="ECO:0000256" key="3">
    <source>
        <dbReference type="SAM" id="SignalP"/>
    </source>
</evidence>
<dbReference type="Gene3D" id="4.10.60.10">
    <property type="entry name" value="Zinc finger, CCHC-type"/>
    <property type="match status" value="1"/>
</dbReference>
<feature type="region of interest" description="Disordered" evidence="2">
    <location>
        <begin position="163"/>
        <end position="191"/>
    </location>
</feature>
<dbReference type="PROSITE" id="PS50158">
    <property type="entry name" value="ZF_CCHC"/>
    <property type="match status" value="1"/>
</dbReference>
<feature type="compositionally biased region" description="Polar residues" evidence="2">
    <location>
        <begin position="523"/>
        <end position="548"/>
    </location>
</feature>
<keyword evidence="1" id="KW-0862">Zinc</keyword>
<dbReference type="Proteomes" id="UP000734854">
    <property type="component" value="Unassembled WGS sequence"/>
</dbReference>
<keyword evidence="3" id="KW-0732">Signal</keyword>
<dbReference type="GO" id="GO:0003676">
    <property type="term" value="F:nucleic acid binding"/>
    <property type="evidence" value="ECO:0007669"/>
    <property type="project" value="InterPro"/>
</dbReference>
<dbReference type="PANTHER" id="PTHR34482">
    <property type="entry name" value="DNA DAMAGE-INDUCIBLE PROTEIN 1-LIKE"/>
    <property type="match status" value="1"/>
</dbReference>
<reference evidence="5 6" key="1">
    <citation type="submission" date="2020-08" db="EMBL/GenBank/DDBJ databases">
        <title>Plant Genome Project.</title>
        <authorList>
            <person name="Zhang R.-G."/>
        </authorList>
    </citation>
    <scope>NUCLEOTIDE SEQUENCE [LARGE SCALE GENOMIC DNA]</scope>
    <source>
        <tissue evidence="5">Rhizome</tissue>
    </source>
</reference>
<feature type="region of interest" description="Disordered" evidence="2">
    <location>
        <begin position="30"/>
        <end position="72"/>
    </location>
</feature>